<evidence type="ECO:0000313" key="4">
    <source>
        <dbReference type="Proteomes" id="UP001160148"/>
    </source>
</evidence>
<feature type="compositionally biased region" description="Basic and acidic residues" evidence="1">
    <location>
        <begin position="97"/>
        <end position="120"/>
    </location>
</feature>
<evidence type="ECO:0000256" key="1">
    <source>
        <dbReference type="SAM" id="MobiDB-lite"/>
    </source>
</evidence>
<gene>
    <name evidence="3" type="ORF">MEUPH1_LOCUS21815</name>
</gene>
<sequence>MSLTHKMFACFVLIVVLAVFARAIPVPVPEEAQPAEYRQFVSAQVMESLDEPAVLSVHRDVQVDPAVVRPIRSASPFFGILTGYEKPYKSQKHHHNYHQEEHEYQPEYHHRPEHEPEYHHRTEHHHRPQYHKPQHHQQQRPQQQHGGGGAGSYASAGSFSGGQGGGHSQSGAHSQSASFGFGPFQASYSASAAQSGSHSGGGYSDY</sequence>
<feature type="signal peptide" evidence="2">
    <location>
        <begin position="1"/>
        <end position="23"/>
    </location>
</feature>
<evidence type="ECO:0000256" key="2">
    <source>
        <dbReference type="SAM" id="SignalP"/>
    </source>
</evidence>
<dbReference type="AlphaFoldDB" id="A0AAV0XIK9"/>
<keyword evidence="4" id="KW-1185">Reference proteome</keyword>
<feature type="chain" id="PRO_5043337026" evidence="2">
    <location>
        <begin position="24"/>
        <end position="206"/>
    </location>
</feature>
<protein>
    <submittedName>
        <fullName evidence="3">Uncharacterized protein</fullName>
    </submittedName>
</protein>
<keyword evidence="2" id="KW-0732">Signal</keyword>
<evidence type="ECO:0000313" key="3">
    <source>
        <dbReference type="EMBL" id="CAI6367326.1"/>
    </source>
</evidence>
<accession>A0AAV0XIK9</accession>
<feature type="compositionally biased region" description="Gly residues" evidence="1">
    <location>
        <begin position="159"/>
        <end position="168"/>
    </location>
</feature>
<dbReference type="EMBL" id="CARXXK010000004">
    <property type="protein sequence ID" value="CAI6367326.1"/>
    <property type="molecule type" value="Genomic_DNA"/>
</dbReference>
<reference evidence="3 4" key="1">
    <citation type="submission" date="2023-01" db="EMBL/GenBank/DDBJ databases">
        <authorList>
            <person name="Whitehead M."/>
        </authorList>
    </citation>
    <scope>NUCLEOTIDE SEQUENCE [LARGE SCALE GENOMIC DNA]</scope>
</reference>
<feature type="compositionally biased region" description="Low complexity" evidence="1">
    <location>
        <begin position="169"/>
        <end position="183"/>
    </location>
</feature>
<comment type="caution">
    <text evidence="3">The sequence shown here is derived from an EMBL/GenBank/DDBJ whole genome shotgun (WGS) entry which is preliminary data.</text>
</comment>
<feature type="region of interest" description="Disordered" evidence="1">
    <location>
        <begin position="89"/>
        <end position="183"/>
    </location>
</feature>
<feature type="compositionally biased region" description="Basic residues" evidence="1">
    <location>
        <begin position="121"/>
        <end position="138"/>
    </location>
</feature>
<name>A0AAV0XIK9_9HEMI</name>
<dbReference type="Proteomes" id="UP001160148">
    <property type="component" value="Unassembled WGS sequence"/>
</dbReference>
<proteinExistence type="predicted"/>
<organism evidence="3 4">
    <name type="scientific">Macrosiphum euphorbiae</name>
    <name type="common">potato aphid</name>
    <dbReference type="NCBI Taxonomy" id="13131"/>
    <lineage>
        <taxon>Eukaryota</taxon>
        <taxon>Metazoa</taxon>
        <taxon>Ecdysozoa</taxon>
        <taxon>Arthropoda</taxon>
        <taxon>Hexapoda</taxon>
        <taxon>Insecta</taxon>
        <taxon>Pterygota</taxon>
        <taxon>Neoptera</taxon>
        <taxon>Paraneoptera</taxon>
        <taxon>Hemiptera</taxon>
        <taxon>Sternorrhyncha</taxon>
        <taxon>Aphidomorpha</taxon>
        <taxon>Aphidoidea</taxon>
        <taxon>Aphididae</taxon>
        <taxon>Macrosiphini</taxon>
        <taxon>Macrosiphum</taxon>
    </lineage>
</organism>